<evidence type="ECO:0000313" key="2">
    <source>
        <dbReference type="EMBL" id="CAA9423694.1"/>
    </source>
</evidence>
<feature type="non-terminal residue" evidence="2">
    <location>
        <position position="97"/>
    </location>
</feature>
<proteinExistence type="predicted"/>
<name>A0A6J4PWE0_9PSEU</name>
<feature type="region of interest" description="Disordered" evidence="1">
    <location>
        <begin position="1"/>
        <end position="97"/>
    </location>
</feature>
<reference evidence="2" key="1">
    <citation type="submission" date="2020-02" db="EMBL/GenBank/DDBJ databases">
        <authorList>
            <person name="Meier V. D."/>
        </authorList>
    </citation>
    <scope>NUCLEOTIDE SEQUENCE</scope>
    <source>
        <strain evidence="2">AVDCRST_MAG66</strain>
    </source>
</reference>
<sequence>AVDTGGGARRRGVRGTAGGALGRRRAGLPRTGGQLAAGGSAHRRDPEAQRDAVEDPPGPRDPHGARPSPRCSCTPRLPVGNRAAPDRSDSRRSHTPV</sequence>
<dbReference type="EMBL" id="CADCUS010000413">
    <property type="protein sequence ID" value="CAA9423694.1"/>
    <property type="molecule type" value="Genomic_DNA"/>
</dbReference>
<evidence type="ECO:0000256" key="1">
    <source>
        <dbReference type="SAM" id="MobiDB-lite"/>
    </source>
</evidence>
<accession>A0A6J4PWE0</accession>
<organism evidence="2">
    <name type="scientific">uncultured Pseudonocardia sp</name>
    <dbReference type="NCBI Taxonomy" id="211455"/>
    <lineage>
        <taxon>Bacteria</taxon>
        <taxon>Bacillati</taxon>
        <taxon>Actinomycetota</taxon>
        <taxon>Actinomycetes</taxon>
        <taxon>Pseudonocardiales</taxon>
        <taxon>Pseudonocardiaceae</taxon>
        <taxon>Pseudonocardia</taxon>
        <taxon>environmental samples</taxon>
    </lineage>
</organism>
<feature type="compositionally biased region" description="Basic and acidic residues" evidence="1">
    <location>
        <begin position="84"/>
        <end position="97"/>
    </location>
</feature>
<protein>
    <submittedName>
        <fullName evidence="2">Uncharacterized protein</fullName>
    </submittedName>
</protein>
<gene>
    <name evidence="2" type="ORF">AVDCRST_MAG66-2880</name>
</gene>
<dbReference type="AlphaFoldDB" id="A0A6J4PWE0"/>
<feature type="non-terminal residue" evidence="2">
    <location>
        <position position="1"/>
    </location>
</feature>
<feature type="compositionally biased region" description="Basic and acidic residues" evidence="1">
    <location>
        <begin position="42"/>
        <end position="64"/>
    </location>
</feature>